<organism evidence="1 2">
    <name type="scientific">Legionella bozemanae</name>
    <name type="common">Fluoribacter bozemanae</name>
    <dbReference type="NCBI Taxonomy" id="447"/>
    <lineage>
        <taxon>Bacteria</taxon>
        <taxon>Pseudomonadati</taxon>
        <taxon>Pseudomonadota</taxon>
        <taxon>Gammaproteobacteria</taxon>
        <taxon>Legionellales</taxon>
        <taxon>Legionellaceae</taxon>
        <taxon>Legionella</taxon>
    </lineage>
</organism>
<evidence type="ECO:0000313" key="1">
    <source>
        <dbReference type="EMBL" id="KTC74435.1"/>
    </source>
</evidence>
<accession>A0A0W0RTR1</accession>
<keyword evidence="2" id="KW-1185">Reference proteome</keyword>
<reference evidence="1 2" key="1">
    <citation type="submission" date="2015-11" db="EMBL/GenBank/DDBJ databases">
        <title>Genomic analysis of 38 Legionella species identifies large and diverse effector repertoires.</title>
        <authorList>
            <person name="Burstein D."/>
            <person name="Amaro F."/>
            <person name="Zusman T."/>
            <person name="Lifshitz Z."/>
            <person name="Cohen O."/>
            <person name="Gilbert J.A."/>
            <person name="Pupko T."/>
            <person name="Shuman H.A."/>
            <person name="Segal G."/>
        </authorList>
    </citation>
    <scope>NUCLEOTIDE SEQUENCE [LARGE SCALE GENOMIC DNA]</scope>
    <source>
        <strain evidence="1 2">WIGA</strain>
    </source>
</reference>
<dbReference type="PATRIC" id="fig|447.4.peg.1438"/>
<evidence type="ECO:0000313" key="2">
    <source>
        <dbReference type="Proteomes" id="UP000054695"/>
    </source>
</evidence>
<proteinExistence type="predicted"/>
<gene>
    <name evidence="1" type="ORF">Lboz_1348</name>
</gene>
<comment type="caution">
    <text evidence="1">The sequence shown here is derived from an EMBL/GenBank/DDBJ whole genome shotgun (WGS) entry which is preliminary data.</text>
</comment>
<dbReference type="AlphaFoldDB" id="A0A0W0RTR1"/>
<name>A0A0W0RTR1_LEGBO</name>
<dbReference type="EMBL" id="LNXU01000015">
    <property type="protein sequence ID" value="KTC74435.1"/>
    <property type="molecule type" value="Genomic_DNA"/>
</dbReference>
<dbReference type="RefSeq" id="WP_058459013.1">
    <property type="nucleotide sequence ID" value="NZ_CAAAIY010000016.1"/>
</dbReference>
<dbReference type="OrthoDB" id="5650127at2"/>
<protein>
    <submittedName>
        <fullName evidence="1">Uncharacterized protein</fullName>
    </submittedName>
</protein>
<dbReference type="Proteomes" id="UP000054695">
    <property type="component" value="Unassembled WGS sequence"/>
</dbReference>
<sequence>MANKVHLKIQIQDDKYFPAVTDKARFAYVGQLAISGPKPVENTNEQGETLGSIINMIAEYKKHRAQSHDQWCNTILSMVAAGELTREQLMTLYIKFLPVQLKNAISVSDLTQTRHNSAIAGEPQEQEKYTIDLLADSIAAWIVTGQVEPDDLFDQLEKENQSTMSLR</sequence>